<feature type="transmembrane region" description="Helical" evidence="6">
    <location>
        <begin position="133"/>
        <end position="155"/>
    </location>
</feature>
<evidence type="ECO:0000256" key="5">
    <source>
        <dbReference type="ARBA" id="ARBA00023136"/>
    </source>
</evidence>
<feature type="transmembrane region" description="Helical" evidence="6">
    <location>
        <begin position="12"/>
        <end position="36"/>
    </location>
</feature>
<dbReference type="PANTHER" id="PTHR43124">
    <property type="entry name" value="PURINE EFFLUX PUMP PBUE"/>
    <property type="match status" value="1"/>
</dbReference>
<comment type="caution">
    <text evidence="8">The sequence shown here is derived from an EMBL/GenBank/DDBJ whole genome shotgun (WGS) entry which is preliminary data.</text>
</comment>
<comment type="subcellular location">
    <subcellularLocation>
        <location evidence="1">Cell membrane</location>
        <topology evidence="1">Multi-pass membrane protein</topology>
    </subcellularLocation>
</comment>
<evidence type="ECO:0000256" key="1">
    <source>
        <dbReference type="ARBA" id="ARBA00004651"/>
    </source>
</evidence>
<dbReference type="InterPro" id="IPR050189">
    <property type="entry name" value="MFS_Efflux_Transporters"/>
</dbReference>
<feature type="transmembrane region" description="Helical" evidence="6">
    <location>
        <begin position="240"/>
        <end position="259"/>
    </location>
</feature>
<protein>
    <submittedName>
        <fullName evidence="8">MFS transporter</fullName>
    </submittedName>
</protein>
<feature type="transmembrane region" description="Helical" evidence="6">
    <location>
        <begin position="42"/>
        <end position="61"/>
    </location>
</feature>
<dbReference type="Pfam" id="PF07690">
    <property type="entry name" value="MFS_1"/>
    <property type="match status" value="1"/>
</dbReference>
<keyword evidence="4 6" id="KW-1133">Transmembrane helix</keyword>
<evidence type="ECO:0000256" key="4">
    <source>
        <dbReference type="ARBA" id="ARBA00022989"/>
    </source>
</evidence>
<keyword evidence="3 6" id="KW-0812">Transmembrane</keyword>
<dbReference type="PROSITE" id="PS50850">
    <property type="entry name" value="MFS"/>
    <property type="match status" value="1"/>
</dbReference>
<evidence type="ECO:0000313" key="8">
    <source>
        <dbReference type="EMBL" id="THG36789.1"/>
    </source>
</evidence>
<dbReference type="SUPFAM" id="SSF103473">
    <property type="entry name" value="MFS general substrate transporter"/>
    <property type="match status" value="1"/>
</dbReference>
<dbReference type="AlphaFoldDB" id="A0A4S4G055"/>
<feature type="transmembrane region" description="Helical" evidence="6">
    <location>
        <begin position="98"/>
        <end position="121"/>
    </location>
</feature>
<dbReference type="PANTHER" id="PTHR43124:SF3">
    <property type="entry name" value="CHLORAMPHENICOL EFFLUX PUMP RV0191"/>
    <property type="match status" value="1"/>
</dbReference>
<organism evidence="8 9">
    <name type="scientific">Adlercreutzia caecimuris</name>
    <dbReference type="NCBI Taxonomy" id="671266"/>
    <lineage>
        <taxon>Bacteria</taxon>
        <taxon>Bacillati</taxon>
        <taxon>Actinomycetota</taxon>
        <taxon>Coriobacteriia</taxon>
        <taxon>Eggerthellales</taxon>
        <taxon>Eggerthellaceae</taxon>
        <taxon>Adlercreutzia</taxon>
    </lineage>
</organism>
<dbReference type="InterPro" id="IPR020846">
    <property type="entry name" value="MFS_dom"/>
</dbReference>
<evidence type="ECO:0000313" key="9">
    <source>
        <dbReference type="Proteomes" id="UP000308978"/>
    </source>
</evidence>
<feature type="transmembrane region" description="Helical" evidence="6">
    <location>
        <begin position="202"/>
        <end position="220"/>
    </location>
</feature>
<evidence type="ECO:0000256" key="3">
    <source>
        <dbReference type="ARBA" id="ARBA00022692"/>
    </source>
</evidence>
<feature type="domain" description="Major facilitator superfamily (MFS) profile" evidence="7">
    <location>
        <begin position="1"/>
        <end position="380"/>
    </location>
</feature>
<evidence type="ECO:0000256" key="6">
    <source>
        <dbReference type="SAM" id="Phobius"/>
    </source>
</evidence>
<dbReference type="EMBL" id="SSTJ01000011">
    <property type="protein sequence ID" value="THG36789.1"/>
    <property type="molecule type" value="Genomic_DNA"/>
</dbReference>
<feature type="transmembrane region" description="Helical" evidence="6">
    <location>
        <begin position="358"/>
        <end position="377"/>
    </location>
</feature>
<sequence length="395" mass="41102">MKAQYIKDGIGIYAATATIMSIIIPVPVLASIAQAFPDVPMATVQLIVAIPSLLAIVANFITAKLATRYTPRVRTIAACLFYVAAGLVGYFLHDSFPMLIVASCLAGLGMGGVQNSIASLITNSFDGDARGAAFGLCSVFVGLGGFVYVSLAAMLGAEFWYNAYLGYFVVILLIVLQLVFLPKGELEEKTAKGEHVKIPREVIVLCVFGFAYFGATQLFNNNISMFVAETGLGGTIEAGNASQVYTLAGMVGGFIVFPVKRLFKNQTLAFNAIMSVIGCVLIVASGSLLGVCVGAAFVALGFAIYNPIESQLVSEASPAKGLAFNLALMAATQSIGQASSPYWIGAAATPLGGGVTSMFYVGIIIFAALVVAQFLYFNALKKKGSSSSDVAGGAA</sequence>
<feature type="transmembrane region" description="Helical" evidence="6">
    <location>
        <begin position="73"/>
        <end position="92"/>
    </location>
</feature>
<feature type="transmembrane region" description="Helical" evidence="6">
    <location>
        <begin position="161"/>
        <end position="181"/>
    </location>
</feature>
<dbReference type="RefSeq" id="WP_136435130.1">
    <property type="nucleotide sequence ID" value="NZ_JAAWMV010000009.1"/>
</dbReference>
<reference evidence="8 9" key="1">
    <citation type="submission" date="2019-04" db="EMBL/GenBank/DDBJ databases">
        <title>Microbes associate with the intestines of laboratory mice.</title>
        <authorList>
            <person name="Navarre W."/>
            <person name="Wong E."/>
            <person name="Huang K.C."/>
            <person name="Tropini C."/>
            <person name="Ng K."/>
            <person name="Yu B."/>
        </authorList>
    </citation>
    <scope>NUCLEOTIDE SEQUENCE [LARGE SCALE GENOMIC DNA]</scope>
    <source>
        <strain evidence="8 9">NM80_B27</strain>
    </source>
</reference>
<name>A0A4S4G055_9ACTN</name>
<keyword evidence="5 6" id="KW-0472">Membrane</keyword>
<dbReference type="Gene3D" id="1.20.1250.20">
    <property type="entry name" value="MFS general substrate transporter like domains"/>
    <property type="match status" value="1"/>
</dbReference>
<dbReference type="InterPro" id="IPR036259">
    <property type="entry name" value="MFS_trans_sf"/>
</dbReference>
<feature type="transmembrane region" description="Helical" evidence="6">
    <location>
        <begin position="271"/>
        <end position="304"/>
    </location>
</feature>
<dbReference type="Proteomes" id="UP000308978">
    <property type="component" value="Unassembled WGS sequence"/>
</dbReference>
<dbReference type="GO" id="GO:0022857">
    <property type="term" value="F:transmembrane transporter activity"/>
    <property type="evidence" value="ECO:0007669"/>
    <property type="project" value="InterPro"/>
</dbReference>
<dbReference type="InterPro" id="IPR011701">
    <property type="entry name" value="MFS"/>
</dbReference>
<accession>A0A4S4G055</accession>
<dbReference type="GO" id="GO:0005886">
    <property type="term" value="C:plasma membrane"/>
    <property type="evidence" value="ECO:0007669"/>
    <property type="project" value="UniProtKB-SubCell"/>
</dbReference>
<evidence type="ECO:0000259" key="7">
    <source>
        <dbReference type="PROSITE" id="PS50850"/>
    </source>
</evidence>
<gene>
    <name evidence="8" type="ORF">E5986_08645</name>
</gene>
<evidence type="ECO:0000256" key="2">
    <source>
        <dbReference type="ARBA" id="ARBA00022475"/>
    </source>
</evidence>
<proteinExistence type="predicted"/>
<keyword evidence="2" id="KW-1003">Cell membrane</keyword>